<keyword evidence="3" id="KW-1185">Reference proteome</keyword>
<name>A0A428NXI5_9HYPO</name>
<comment type="caution">
    <text evidence="2">The sequence shown here is derived from an EMBL/GenBank/DDBJ whole genome shotgun (WGS) entry which is preliminary data.</text>
</comment>
<organism evidence="2 3">
    <name type="scientific">Fusarium duplospermum</name>
    <dbReference type="NCBI Taxonomy" id="1325734"/>
    <lineage>
        <taxon>Eukaryota</taxon>
        <taxon>Fungi</taxon>
        <taxon>Dikarya</taxon>
        <taxon>Ascomycota</taxon>
        <taxon>Pezizomycotina</taxon>
        <taxon>Sordariomycetes</taxon>
        <taxon>Hypocreomycetidae</taxon>
        <taxon>Hypocreales</taxon>
        <taxon>Nectriaceae</taxon>
        <taxon>Fusarium</taxon>
        <taxon>Fusarium solani species complex</taxon>
    </lineage>
</organism>
<feature type="transmembrane region" description="Helical" evidence="1">
    <location>
        <begin position="97"/>
        <end position="121"/>
    </location>
</feature>
<dbReference type="EMBL" id="NKCI01000260">
    <property type="protein sequence ID" value="RSL45544.1"/>
    <property type="molecule type" value="Genomic_DNA"/>
</dbReference>
<gene>
    <name evidence="2" type="ORF">CEP54_014218</name>
</gene>
<dbReference type="Proteomes" id="UP000288168">
    <property type="component" value="Unassembled WGS sequence"/>
</dbReference>
<keyword evidence="1" id="KW-1133">Transmembrane helix</keyword>
<protein>
    <submittedName>
        <fullName evidence="2">Uncharacterized protein</fullName>
    </submittedName>
</protein>
<feature type="transmembrane region" description="Helical" evidence="1">
    <location>
        <begin position="45"/>
        <end position="63"/>
    </location>
</feature>
<reference evidence="2 3" key="1">
    <citation type="submission" date="2017-06" db="EMBL/GenBank/DDBJ databases">
        <title>Comparative genomic analysis of Ambrosia Fusariam Clade fungi.</title>
        <authorList>
            <person name="Stajich J.E."/>
            <person name="Carrillo J."/>
            <person name="Kijimoto T."/>
            <person name="Eskalen A."/>
            <person name="O'Donnell K."/>
            <person name="Kasson M."/>
        </authorList>
    </citation>
    <scope>NUCLEOTIDE SEQUENCE [LARGE SCALE GENOMIC DNA]</scope>
    <source>
        <strain evidence="2 3">NRRL62584</strain>
    </source>
</reference>
<feature type="transmembrane region" description="Helical" evidence="1">
    <location>
        <begin position="21"/>
        <end position="39"/>
    </location>
</feature>
<keyword evidence="1" id="KW-0812">Transmembrane</keyword>
<dbReference type="AlphaFoldDB" id="A0A428NXI5"/>
<evidence type="ECO:0000313" key="3">
    <source>
        <dbReference type="Proteomes" id="UP000288168"/>
    </source>
</evidence>
<accession>A0A428NXI5</accession>
<keyword evidence="1" id="KW-0472">Membrane</keyword>
<evidence type="ECO:0000256" key="1">
    <source>
        <dbReference type="SAM" id="Phobius"/>
    </source>
</evidence>
<sequence>MRPPIPSYALTRSIDPAPRVLLWYIDVWLLAVRSLMVPLSSVAPVPLIVLGAVAAVTAAQIIASNSVKSTNKAPGFAETFEKYTMQDETDPIKGYRIALYSPIGLGVAPWVLDILFALVAANT</sequence>
<evidence type="ECO:0000313" key="2">
    <source>
        <dbReference type="EMBL" id="RSL45544.1"/>
    </source>
</evidence>
<proteinExistence type="predicted"/>